<evidence type="ECO:0000256" key="1">
    <source>
        <dbReference type="SAM" id="Coils"/>
    </source>
</evidence>
<protein>
    <submittedName>
        <fullName evidence="3">Uncharacterized protein</fullName>
    </submittedName>
</protein>
<feature type="region of interest" description="Disordered" evidence="2">
    <location>
        <begin position="122"/>
        <end position="398"/>
    </location>
</feature>
<evidence type="ECO:0000313" key="4">
    <source>
        <dbReference type="Proteomes" id="UP000664132"/>
    </source>
</evidence>
<evidence type="ECO:0000256" key="2">
    <source>
        <dbReference type="SAM" id="MobiDB-lite"/>
    </source>
</evidence>
<sequence length="456" mass="51779">MADRRHTTASTTNTRAPGRRATRQPPPPPAPVQSIDGEADEGSERDSDSKDPALQPYKRPDMPKFKGPTKAEKTARQFRPLSKLTPSVDEQWQVWETLQLQLEREHNERREALLRARELKRRRRGLPRRAVEEEEEDIEMEDDVGDHLQQRRGCAPQRRGRLQYVQDEDLDKEEAETEMEQGITSRGAAPPALVTRHVPPRHERRRFVLDKNIDDDLSSSRGSGRGTKRRKQHEGASEDLYTPPGRGSPFRTPSPPRGPNRQLSELNIPRNQFEHASPSTGPGVGPSRPGQPHTLRHDPPPPPPGYRPSHPGSMLPHPAQHRSEIPATFSPPHPRDRSQARGIPAYQARQASAPSSPGLFVSQSPAPAPAPAEESWQYAEVKDEPASDGDRESRLGIPQRYPEARDLEKAYQEALERIKKQEAELEDKDREIERLKEIIRWETLDRDRAQDQYGEE</sequence>
<feature type="compositionally biased region" description="Acidic residues" evidence="2">
    <location>
        <begin position="166"/>
        <end position="179"/>
    </location>
</feature>
<gene>
    <name evidence="3" type="ORF">IFR04_016298</name>
</gene>
<feature type="compositionally biased region" description="Basic and acidic residues" evidence="2">
    <location>
        <begin position="380"/>
        <end position="394"/>
    </location>
</feature>
<dbReference type="OrthoDB" id="3558735at2759"/>
<name>A0A8H7T1J0_9HELO</name>
<dbReference type="EMBL" id="JAFJYH010000665">
    <property type="protein sequence ID" value="KAG4410567.1"/>
    <property type="molecule type" value="Genomic_DNA"/>
</dbReference>
<feature type="region of interest" description="Disordered" evidence="2">
    <location>
        <begin position="1"/>
        <end position="82"/>
    </location>
</feature>
<dbReference type="AlphaFoldDB" id="A0A8H7T1J0"/>
<feature type="compositionally biased region" description="Basic and acidic residues" evidence="2">
    <location>
        <begin position="42"/>
        <end position="51"/>
    </location>
</feature>
<reference evidence="3" key="1">
    <citation type="submission" date="2021-02" db="EMBL/GenBank/DDBJ databases">
        <title>Genome sequence Cadophora malorum strain M34.</title>
        <authorList>
            <person name="Stefanovic E."/>
            <person name="Vu D."/>
            <person name="Scully C."/>
            <person name="Dijksterhuis J."/>
            <person name="Roader J."/>
            <person name="Houbraken J."/>
        </authorList>
    </citation>
    <scope>NUCLEOTIDE SEQUENCE</scope>
    <source>
        <strain evidence="3">M34</strain>
    </source>
</reference>
<accession>A0A8H7T1J0</accession>
<feature type="compositionally biased region" description="Acidic residues" evidence="2">
    <location>
        <begin position="132"/>
        <end position="144"/>
    </location>
</feature>
<keyword evidence="1" id="KW-0175">Coiled coil</keyword>
<organism evidence="3 4">
    <name type="scientific">Cadophora malorum</name>
    <dbReference type="NCBI Taxonomy" id="108018"/>
    <lineage>
        <taxon>Eukaryota</taxon>
        <taxon>Fungi</taxon>
        <taxon>Dikarya</taxon>
        <taxon>Ascomycota</taxon>
        <taxon>Pezizomycotina</taxon>
        <taxon>Leotiomycetes</taxon>
        <taxon>Helotiales</taxon>
        <taxon>Ploettnerulaceae</taxon>
        <taxon>Cadophora</taxon>
    </lineage>
</organism>
<proteinExistence type="predicted"/>
<evidence type="ECO:0000313" key="3">
    <source>
        <dbReference type="EMBL" id="KAG4410567.1"/>
    </source>
</evidence>
<dbReference type="Proteomes" id="UP000664132">
    <property type="component" value="Unassembled WGS sequence"/>
</dbReference>
<keyword evidence="4" id="KW-1185">Reference proteome</keyword>
<comment type="caution">
    <text evidence="3">The sequence shown here is derived from an EMBL/GenBank/DDBJ whole genome shotgun (WGS) entry which is preliminary data.</text>
</comment>
<feature type="compositionally biased region" description="Basic and acidic residues" evidence="2">
    <location>
        <begin position="58"/>
        <end position="75"/>
    </location>
</feature>
<feature type="coiled-coil region" evidence="1">
    <location>
        <begin position="404"/>
        <end position="438"/>
    </location>
</feature>